<evidence type="ECO:0008006" key="5">
    <source>
        <dbReference type="Google" id="ProtNLM"/>
    </source>
</evidence>
<keyword evidence="1" id="KW-0175">Coiled coil</keyword>
<feature type="compositionally biased region" description="Low complexity" evidence="2">
    <location>
        <begin position="781"/>
        <end position="795"/>
    </location>
</feature>
<evidence type="ECO:0000313" key="4">
    <source>
        <dbReference type="Proteomes" id="UP001281761"/>
    </source>
</evidence>
<proteinExistence type="predicted"/>
<dbReference type="Gene3D" id="1.25.10.10">
    <property type="entry name" value="Leucine-rich Repeat Variant"/>
    <property type="match status" value="1"/>
</dbReference>
<evidence type="ECO:0000256" key="1">
    <source>
        <dbReference type="SAM" id="Coils"/>
    </source>
</evidence>
<dbReference type="EMBL" id="JARBJD010000665">
    <property type="protein sequence ID" value="KAK2940485.1"/>
    <property type="molecule type" value="Genomic_DNA"/>
</dbReference>
<comment type="caution">
    <text evidence="3">The sequence shown here is derived from an EMBL/GenBank/DDBJ whole genome shotgun (WGS) entry which is preliminary data.</text>
</comment>
<dbReference type="InterPro" id="IPR016024">
    <property type="entry name" value="ARM-type_fold"/>
</dbReference>
<dbReference type="InterPro" id="IPR011050">
    <property type="entry name" value="Pectin_lyase_fold/virulence"/>
</dbReference>
<evidence type="ECO:0000256" key="2">
    <source>
        <dbReference type="SAM" id="MobiDB-lite"/>
    </source>
</evidence>
<gene>
    <name evidence="3" type="ORF">BLNAU_24604</name>
</gene>
<reference evidence="3 4" key="1">
    <citation type="journal article" date="2022" name="bioRxiv">
        <title>Genomics of Preaxostyla Flagellates Illuminates Evolutionary Transitions and the Path Towards Mitochondrial Loss.</title>
        <authorList>
            <person name="Novak L.V.F."/>
            <person name="Treitli S.C."/>
            <person name="Pyrih J."/>
            <person name="Halakuc P."/>
            <person name="Pipaliya S.V."/>
            <person name="Vacek V."/>
            <person name="Brzon O."/>
            <person name="Soukal P."/>
            <person name="Eme L."/>
            <person name="Dacks J.B."/>
            <person name="Karnkowska A."/>
            <person name="Elias M."/>
            <person name="Hampl V."/>
        </authorList>
    </citation>
    <scope>NUCLEOTIDE SEQUENCE [LARGE SCALE GENOMIC DNA]</scope>
    <source>
        <strain evidence="3">NAU3</strain>
        <tissue evidence="3">Gut</tissue>
    </source>
</reference>
<dbReference type="SUPFAM" id="SSF48371">
    <property type="entry name" value="ARM repeat"/>
    <property type="match status" value="1"/>
</dbReference>
<evidence type="ECO:0000313" key="3">
    <source>
        <dbReference type="EMBL" id="KAK2940485.1"/>
    </source>
</evidence>
<protein>
    <recommendedName>
        <fullName evidence="5">Right handed beta helix domain-containing protein</fullName>
    </recommendedName>
</protein>
<feature type="coiled-coil region" evidence="1">
    <location>
        <begin position="555"/>
        <end position="582"/>
    </location>
</feature>
<dbReference type="InterPro" id="IPR011989">
    <property type="entry name" value="ARM-like"/>
</dbReference>
<organism evidence="3 4">
    <name type="scientific">Blattamonas nauphoetae</name>
    <dbReference type="NCBI Taxonomy" id="2049346"/>
    <lineage>
        <taxon>Eukaryota</taxon>
        <taxon>Metamonada</taxon>
        <taxon>Preaxostyla</taxon>
        <taxon>Oxymonadida</taxon>
        <taxon>Blattamonas</taxon>
    </lineage>
</organism>
<dbReference type="Gene3D" id="2.160.20.10">
    <property type="entry name" value="Single-stranded right-handed beta-helix, Pectin lyase-like"/>
    <property type="match status" value="1"/>
</dbReference>
<dbReference type="SUPFAM" id="SSF51126">
    <property type="entry name" value="Pectin lyase-like"/>
    <property type="match status" value="2"/>
</dbReference>
<name>A0ABQ9WLY7_9EUKA</name>
<accession>A0ABQ9WLY7</accession>
<dbReference type="Proteomes" id="UP001281761">
    <property type="component" value="Unassembled WGS sequence"/>
</dbReference>
<dbReference type="InterPro" id="IPR012334">
    <property type="entry name" value="Pectin_lyas_fold"/>
</dbReference>
<feature type="region of interest" description="Disordered" evidence="2">
    <location>
        <begin position="779"/>
        <end position="798"/>
    </location>
</feature>
<keyword evidence="4" id="KW-1185">Reference proteome</keyword>
<sequence>MHDHEWQLLFTVVVDSQSGCDGSSISFASCCHQPSTQNQLFPLVDFDSLPNPSFPTSVNADDDITTHSADGTVSVACVNHLMSDADLPLGTGPLLNFGRISDEHHTLSSLSVETSLSHSRLLNVSSSPSPALRPIGSIGQSQKMIGVEVSGCTNHLYGTVCDDMNNGGSILCLNSSFSRCSTSLEPSSTFPTYNFQHRSGAEQKFELSITPSSSVSFSHCTFHKMTTALEGGAIVSKSSSQGLSIAACSFVDCSSSPGMGGAVSIDFSSSSPQPVSISSSLFIGCNASYWGGTLYLNSPQTASVTDCCFVGTELNTWYGKCIYLSNSKEKIQICHCQFSDAVAVTGDPIRFEKVSPTIVSFSSFVSCHGSSLFFYQTDSPVDVLNCAFIECNGSSGTGIQLLLCSDLATVKDSLFDKCTAYHEGGGIRLFKSPSIKLYNLKFRDCAASCGKDLAVEITRDEVAEGKLITNCVSTSGANNVYFRNDSPNFDSTLIPQVPSIDVPSITLSALLDGDDVGGTLTVTASESVDGRMLGPTISHQAFHLYLIKPLDKSRVSSLELLAENEQQELEALNLALSTISETTLSHNSVIPRLVSLVAGCTLVVEGPSQIVSSIVHPLLHSLTADTHFSTINGNKIMIVKSDGLPTLVRLLSRSPILSLPPLIPQNALTTLWNCARNEEIKDISRSVGASISSEVDLQTIETALGSLLSLTVNGENKSYVREHNGLPLLVSCLARVQITPHTPQHIPVLHTAHHTPKLLFEWCAPRCSLESLSAQPQTRCSSSRSAGVSISSSASPNTPLRLSQKEAVLLVKNLTLVDQNKKEIVLQQPHKPILELSLTSQKANVGRVANDIIRSISSHRCRISTAPLDKKCDHMCESLLTPSLRVSVVTLLKARECSLLFEKDPSCHLSACVQEPTVVELLGILVGDADRWCGGMFGRNDVEILVRKALSRSISIW</sequence>